<feature type="region of interest" description="Disordered" evidence="1">
    <location>
        <begin position="635"/>
        <end position="682"/>
    </location>
</feature>
<evidence type="ECO:0000313" key="4">
    <source>
        <dbReference type="EMBL" id="CAE4575621.1"/>
    </source>
</evidence>
<feature type="compositionally biased region" description="Low complexity" evidence="1">
    <location>
        <begin position="201"/>
        <end position="239"/>
    </location>
</feature>
<feature type="compositionally biased region" description="Low complexity" evidence="1">
    <location>
        <begin position="815"/>
        <end position="836"/>
    </location>
</feature>
<feature type="domain" description="EH" evidence="2">
    <location>
        <begin position="97"/>
        <end position="179"/>
    </location>
</feature>
<reference evidence="4" key="1">
    <citation type="submission" date="2021-01" db="EMBL/GenBank/DDBJ databases">
        <authorList>
            <person name="Corre E."/>
            <person name="Pelletier E."/>
            <person name="Niang G."/>
            <person name="Scheremetjew M."/>
            <person name="Finn R."/>
            <person name="Kale V."/>
            <person name="Holt S."/>
            <person name="Cochrane G."/>
            <person name="Meng A."/>
            <person name="Brown T."/>
            <person name="Cohen L."/>
        </authorList>
    </citation>
    <scope>NUCLEOTIDE SEQUENCE</scope>
    <source>
        <strain evidence="4">CCMP3105</strain>
    </source>
</reference>
<feature type="compositionally biased region" description="Low complexity" evidence="1">
    <location>
        <begin position="386"/>
        <end position="403"/>
    </location>
</feature>
<dbReference type="InterPro" id="IPR001943">
    <property type="entry name" value="UVR_dom"/>
</dbReference>
<feature type="compositionally biased region" description="Low complexity" evidence="1">
    <location>
        <begin position="298"/>
        <end position="311"/>
    </location>
</feature>
<feature type="region of interest" description="Disordered" evidence="1">
    <location>
        <begin position="581"/>
        <end position="601"/>
    </location>
</feature>
<feature type="region of interest" description="Disordered" evidence="1">
    <location>
        <begin position="713"/>
        <end position="866"/>
    </location>
</feature>
<feature type="compositionally biased region" description="Low complexity" evidence="1">
    <location>
        <begin position="637"/>
        <end position="655"/>
    </location>
</feature>
<sequence>MMQQAASMMATFQQQGGQFAHPGAAPQMYFGAVQMPGSAQQPMQPLGTMPGMGPAMMIPGAQVPAAASAAPAPDGQAAAPDLGGQFQQCVESLSAVEQEYYAFLWEAAGCAGGRSLEGKEAVNFLSKSQLPRPMLKRIWEMADWQKRFCLGWPEFVVTMKLISVAQRNQPVSLERVLENRSAASRDCPEFQGVPNAGSFRAPSAPLHGAGAPAPGPAADPLGRDAPPSAGAAPEEPGLQLPGGGLRTEPLEATLAPGGAPPPGQAGGERPLPDIGADVLGDFGLAGTQAASEPRREVGGSPVGSDGSPMSGFAMCSAAGPPDQPKVSSLGGMPSADTGAWADFSAPGGGGPHGESSDAPAKGWADASALPAREPSSDGAWADFESAPAPDAAAPGPDVGAPLGSAGGPGSAAPPASSSPGGGLWSKMSAFDDLLREDDALGGSTAAAGLGEAFAAEAAQEQPPDLPVAAPAKADDDWGDFETADASTVAAPAVGPAGMGTAPAMGATLPSPAEAEGDDFGDFSHGGGGSGFADFDLAGPAGNSGGPIGAPASNVLADGAGGGGVRPAVEADAWTDFADSAVQSGAAPGAGPDPSGAVPDLFGETAPTVMVGESKADVFTANFDEEDFVTGSGEILMASGQSPAPSPQRAAAGQSPGPSPQRAAVDWADSPLQSGPVGDAKSSDVETLGWVGAGAGTQAGDVGGAGYTDWMAFDFDGPGPEPSPPAAGLAGAEAGAPGASPGTVAGTLAAPSPLASDSDGLIGGKGGGGKRAAVSPRALLPPPQAGGSPLAQAGPPAAWGAGDSSWAAFNAEDGFPPGAAASPAAPSKPAAEASRSAPSPPPPSAAALADPAVPQQPLGDADADGADGESFGLARRLAALGLFDEAEHCWAHAMTQSRLEVAEARKREAAAKDDFEGAIQSRDEIRALTAELASEQDAEHWRRLVAQGQRDTGLDAATERLRQRCQYLDDALSRAALCVAVGNFRCSWPTVRPVRDLGTLRSLAQQRRQAEQMSRSIEAVTSRSVLRYLQVLLVCLGSLGDLLQRCAEQLQHEALPEWPPEDRALALEAGEFQDFLRGLGGLRRVMWRLGLAAELFLPRSAAPGSGEDPASSVVSAGELPEADVARLGELQAGVRAGLEAARAAWARVEASLEELRLQLGPWRPGDFFELGGDAGTTAESHRSAPICGLCLLPTLRLGFEAHAVPEDGLASALFQGGLWHVQCANFWVAHGAASRALEDMGVTDPFAQSC</sequence>
<dbReference type="GO" id="GO:0005886">
    <property type="term" value="C:plasma membrane"/>
    <property type="evidence" value="ECO:0007669"/>
    <property type="project" value="TreeGrafter"/>
</dbReference>
<evidence type="ECO:0008006" key="5">
    <source>
        <dbReference type="Google" id="ProtNLM"/>
    </source>
</evidence>
<dbReference type="GO" id="GO:0016197">
    <property type="term" value="P:endosomal transport"/>
    <property type="evidence" value="ECO:0007669"/>
    <property type="project" value="TreeGrafter"/>
</dbReference>
<dbReference type="AlphaFoldDB" id="A0A7S4UL68"/>
<protein>
    <recommendedName>
        <fullName evidence="5">EH domain-containing protein</fullName>
    </recommendedName>
</protein>
<proteinExistence type="predicted"/>
<dbReference type="Gene3D" id="1.10.238.10">
    <property type="entry name" value="EF-hand"/>
    <property type="match status" value="1"/>
</dbReference>
<evidence type="ECO:0000256" key="1">
    <source>
        <dbReference type="SAM" id="MobiDB-lite"/>
    </source>
</evidence>
<dbReference type="SUPFAM" id="SSF47473">
    <property type="entry name" value="EF-hand"/>
    <property type="match status" value="1"/>
</dbReference>
<feature type="compositionally biased region" description="Low complexity" evidence="1">
    <location>
        <begin position="725"/>
        <end position="741"/>
    </location>
</feature>
<accession>A0A7S4UL68</accession>
<dbReference type="GO" id="GO:0005737">
    <property type="term" value="C:cytoplasm"/>
    <property type="evidence" value="ECO:0007669"/>
    <property type="project" value="TreeGrafter"/>
</dbReference>
<evidence type="ECO:0000259" key="2">
    <source>
        <dbReference type="PROSITE" id="PS50031"/>
    </source>
</evidence>
<dbReference type="PROSITE" id="PS50151">
    <property type="entry name" value="UVR"/>
    <property type="match status" value="1"/>
</dbReference>
<organism evidence="4">
    <name type="scientific">Alexandrium monilatum</name>
    <dbReference type="NCBI Taxonomy" id="311494"/>
    <lineage>
        <taxon>Eukaryota</taxon>
        <taxon>Sar</taxon>
        <taxon>Alveolata</taxon>
        <taxon>Dinophyceae</taxon>
        <taxon>Gonyaulacales</taxon>
        <taxon>Pyrocystaceae</taxon>
        <taxon>Alexandrium</taxon>
    </lineage>
</organism>
<name>A0A7S4UL68_9DINO</name>
<dbReference type="SMART" id="SM00027">
    <property type="entry name" value="EH"/>
    <property type="match status" value="1"/>
</dbReference>
<dbReference type="PANTHER" id="PTHR11216">
    <property type="entry name" value="EH DOMAIN"/>
    <property type="match status" value="1"/>
</dbReference>
<dbReference type="InterPro" id="IPR000261">
    <property type="entry name" value="EH_dom"/>
</dbReference>
<dbReference type="InterPro" id="IPR011992">
    <property type="entry name" value="EF-hand-dom_pair"/>
</dbReference>
<dbReference type="Pfam" id="PF12763">
    <property type="entry name" value="EH"/>
    <property type="match status" value="1"/>
</dbReference>
<dbReference type="PROSITE" id="PS50031">
    <property type="entry name" value="EH"/>
    <property type="match status" value="1"/>
</dbReference>
<feature type="compositionally biased region" description="Gly residues" evidence="1">
    <location>
        <begin position="760"/>
        <end position="769"/>
    </location>
</feature>
<dbReference type="EMBL" id="HBNR01022829">
    <property type="protein sequence ID" value="CAE4575621.1"/>
    <property type="molecule type" value="Transcribed_RNA"/>
</dbReference>
<evidence type="ECO:0000259" key="3">
    <source>
        <dbReference type="PROSITE" id="PS50151"/>
    </source>
</evidence>
<feature type="compositionally biased region" description="Low complexity" evidence="1">
    <location>
        <begin position="583"/>
        <end position="599"/>
    </location>
</feature>
<feature type="domain" description="UVR" evidence="3">
    <location>
        <begin position="895"/>
        <end position="930"/>
    </location>
</feature>
<gene>
    <name evidence="4" type="ORF">AMON00008_LOCUS15241</name>
</gene>
<dbReference type="GO" id="GO:0006897">
    <property type="term" value="P:endocytosis"/>
    <property type="evidence" value="ECO:0007669"/>
    <property type="project" value="TreeGrafter"/>
</dbReference>
<feature type="region of interest" description="Disordered" evidence="1">
    <location>
        <begin position="184"/>
        <end position="424"/>
    </location>
</feature>
<feature type="compositionally biased region" description="Low complexity" evidence="1">
    <location>
        <begin position="788"/>
        <end position="807"/>
    </location>
</feature>